<evidence type="ECO:0000256" key="4">
    <source>
        <dbReference type="ARBA" id="ARBA00022989"/>
    </source>
</evidence>
<keyword evidence="4 7" id="KW-1133">Transmembrane helix</keyword>
<evidence type="ECO:0000256" key="5">
    <source>
        <dbReference type="ARBA" id="ARBA00023136"/>
    </source>
</evidence>
<keyword evidence="3 8" id="KW-0732">Signal</keyword>
<feature type="chain" id="PRO_5009272819" evidence="8">
    <location>
        <begin position="27"/>
        <end position="212"/>
    </location>
</feature>
<evidence type="ECO:0000256" key="8">
    <source>
        <dbReference type="SAM" id="SignalP"/>
    </source>
</evidence>
<keyword evidence="6" id="KW-0175">Coiled coil</keyword>
<dbReference type="NCBIfam" id="TIGR04211">
    <property type="entry name" value="SH3_and_anchor"/>
    <property type="match status" value="1"/>
</dbReference>
<evidence type="ECO:0000256" key="7">
    <source>
        <dbReference type="SAM" id="Phobius"/>
    </source>
</evidence>
<sequence length="212" mass="23249">MTSFRATLASVLPFTLSALMLAPAQADEPANNARWVSDSLNTYVRSGPTDGHRIVGALRSGDQVTLITRQGNYAQIRTESGSTVWIPDADLQDVPGQAERIPQLEAELAELSTELNSINESWELRVQGMQETLESRKVLIDELEAQRLTLNDQLTDAQSELRSAQARLGDESQEALLRYMLYGGGIAGAGLLVGLILPSLTRRKKRSSDVWV</sequence>
<proteinExistence type="predicted"/>
<evidence type="ECO:0000313" key="11">
    <source>
        <dbReference type="Proteomes" id="UP000243924"/>
    </source>
</evidence>
<dbReference type="PIRSF" id="PIRSF006158">
    <property type="entry name" value="UCP006158_SH3"/>
    <property type="match status" value="1"/>
</dbReference>
<dbReference type="Proteomes" id="UP000243924">
    <property type="component" value="Chromosome I"/>
</dbReference>
<dbReference type="Gene3D" id="2.30.30.40">
    <property type="entry name" value="SH3 Domains"/>
    <property type="match status" value="1"/>
</dbReference>
<dbReference type="AlphaFoldDB" id="A0A1H2E9M9"/>
<dbReference type="Pfam" id="PF08239">
    <property type="entry name" value="SH3_3"/>
    <property type="match status" value="1"/>
</dbReference>
<protein>
    <submittedName>
        <fullName evidence="10">SH3 domain protein</fullName>
    </submittedName>
</protein>
<dbReference type="OrthoDB" id="9790951at2"/>
<dbReference type="STRING" id="1434072.SAMN05216210_0494"/>
<comment type="subcellular location">
    <subcellularLocation>
        <location evidence="1">Membrane</location>
        <topology evidence="1">Single-pass membrane protein</topology>
    </subcellularLocation>
</comment>
<dbReference type="SMART" id="SM00287">
    <property type="entry name" value="SH3b"/>
    <property type="match status" value="1"/>
</dbReference>
<gene>
    <name evidence="10" type="ORF">SAMN05216210_0494</name>
</gene>
<dbReference type="EMBL" id="LT629787">
    <property type="protein sequence ID" value="SDT91861.1"/>
    <property type="molecule type" value="Genomic_DNA"/>
</dbReference>
<evidence type="ECO:0000256" key="1">
    <source>
        <dbReference type="ARBA" id="ARBA00004167"/>
    </source>
</evidence>
<organism evidence="10 11">
    <name type="scientific">Halopseudomonas salegens</name>
    <dbReference type="NCBI Taxonomy" id="1434072"/>
    <lineage>
        <taxon>Bacteria</taxon>
        <taxon>Pseudomonadati</taxon>
        <taxon>Pseudomonadota</taxon>
        <taxon>Gammaproteobacteria</taxon>
        <taxon>Pseudomonadales</taxon>
        <taxon>Pseudomonadaceae</taxon>
        <taxon>Halopseudomonas</taxon>
    </lineage>
</organism>
<feature type="transmembrane region" description="Helical" evidence="7">
    <location>
        <begin position="179"/>
        <end position="197"/>
    </location>
</feature>
<evidence type="ECO:0000256" key="6">
    <source>
        <dbReference type="SAM" id="Coils"/>
    </source>
</evidence>
<dbReference type="GO" id="GO:0016020">
    <property type="term" value="C:membrane"/>
    <property type="evidence" value="ECO:0007669"/>
    <property type="project" value="UniProtKB-SubCell"/>
</dbReference>
<dbReference type="InterPro" id="IPR016476">
    <property type="entry name" value="SH3_dom_pro"/>
</dbReference>
<dbReference type="PROSITE" id="PS51781">
    <property type="entry name" value="SH3B"/>
    <property type="match status" value="1"/>
</dbReference>
<dbReference type="RefSeq" id="WP_092383794.1">
    <property type="nucleotide sequence ID" value="NZ_LT629787.1"/>
</dbReference>
<feature type="signal peptide" evidence="8">
    <location>
        <begin position="1"/>
        <end position="26"/>
    </location>
</feature>
<feature type="coiled-coil region" evidence="6">
    <location>
        <begin position="101"/>
        <end position="174"/>
    </location>
</feature>
<evidence type="ECO:0000256" key="3">
    <source>
        <dbReference type="ARBA" id="ARBA00022729"/>
    </source>
</evidence>
<evidence type="ECO:0000256" key="2">
    <source>
        <dbReference type="ARBA" id="ARBA00022692"/>
    </source>
</evidence>
<keyword evidence="11" id="KW-1185">Reference proteome</keyword>
<name>A0A1H2E9M9_9GAMM</name>
<keyword evidence="2 7" id="KW-0812">Transmembrane</keyword>
<evidence type="ECO:0000259" key="9">
    <source>
        <dbReference type="PROSITE" id="PS51781"/>
    </source>
</evidence>
<dbReference type="InterPro" id="IPR003646">
    <property type="entry name" value="SH3-like_bac-type"/>
</dbReference>
<evidence type="ECO:0000313" key="10">
    <source>
        <dbReference type="EMBL" id="SDT91861.1"/>
    </source>
</evidence>
<feature type="domain" description="SH3b" evidence="9">
    <location>
        <begin position="30"/>
        <end position="95"/>
    </location>
</feature>
<accession>A0A1H2E9M9</accession>
<reference evidence="11" key="1">
    <citation type="submission" date="2016-10" db="EMBL/GenBank/DDBJ databases">
        <authorList>
            <person name="Varghese N."/>
            <person name="Submissions S."/>
        </authorList>
    </citation>
    <scope>NUCLEOTIDE SEQUENCE [LARGE SCALE GENOMIC DNA]</scope>
    <source>
        <strain evidence="11">CECT 8338</strain>
    </source>
</reference>
<keyword evidence="5 7" id="KW-0472">Membrane</keyword>